<gene>
    <name evidence="1" type="ORF">TeGR_g1588</name>
</gene>
<sequence length="471" mass="50604">MENPPALSAFGQACLAETDPENCDAHKEGDDIAWEDRVGMIAEDACYFDSDTDVISGSCAGLSSDDCAVEVILIERECQWYDMSKPEDDGEYRWIYEDCCDIELNYVPPTEKGDEWCAATGGAEFYMGVNVEDGAVVPIIPCEYYALMEECEDTSFTCDEAIVHCGTPGTDSFSEDCAWATDIVTDTCCQAVQPVFYDECGCAKNPACDAAWLEWSACEVDLDEECPAACNTAMANIEAACNMGDASPLTCEHMETCWESGSFMNWEEHLIKCDIPGPDEEDTRGADWCGQAPSCDDDNSGIAEATDGGFADCGALEAYVVSEGGSCEDDSFLVNSWGVPAGWFAGLCPATCGCIAAGEYDENGSWSYEEDGEMEEVSCPEAVTYCLSPTGFNPECEEMEGLMRAACCVPFDDDNEDDNDEHHCSSGLQDEDETGIDCGGASCDACVVAHCADYIQNEDETGTDCGGADCG</sequence>
<evidence type="ECO:0000313" key="2">
    <source>
        <dbReference type="Proteomes" id="UP001165060"/>
    </source>
</evidence>
<keyword evidence="2" id="KW-1185">Reference proteome</keyword>
<accession>A0ABQ6N6R4</accession>
<dbReference type="EMBL" id="BRYB01002227">
    <property type="protein sequence ID" value="GMI41572.1"/>
    <property type="molecule type" value="Genomic_DNA"/>
</dbReference>
<protein>
    <submittedName>
        <fullName evidence="1">Uncharacterized protein</fullName>
    </submittedName>
</protein>
<organism evidence="1 2">
    <name type="scientific">Tetraparma gracilis</name>
    <dbReference type="NCBI Taxonomy" id="2962635"/>
    <lineage>
        <taxon>Eukaryota</taxon>
        <taxon>Sar</taxon>
        <taxon>Stramenopiles</taxon>
        <taxon>Ochrophyta</taxon>
        <taxon>Bolidophyceae</taxon>
        <taxon>Parmales</taxon>
        <taxon>Triparmaceae</taxon>
        <taxon>Tetraparma</taxon>
    </lineage>
</organism>
<evidence type="ECO:0000313" key="1">
    <source>
        <dbReference type="EMBL" id="GMI41572.1"/>
    </source>
</evidence>
<name>A0ABQ6N6R4_9STRA</name>
<proteinExistence type="predicted"/>
<comment type="caution">
    <text evidence="1">The sequence shown here is derived from an EMBL/GenBank/DDBJ whole genome shotgun (WGS) entry which is preliminary data.</text>
</comment>
<reference evidence="1 2" key="1">
    <citation type="journal article" date="2023" name="Commun. Biol.">
        <title>Genome analysis of Parmales, the sister group of diatoms, reveals the evolutionary specialization of diatoms from phago-mixotrophs to photoautotrophs.</title>
        <authorList>
            <person name="Ban H."/>
            <person name="Sato S."/>
            <person name="Yoshikawa S."/>
            <person name="Yamada K."/>
            <person name="Nakamura Y."/>
            <person name="Ichinomiya M."/>
            <person name="Sato N."/>
            <person name="Blanc-Mathieu R."/>
            <person name="Endo H."/>
            <person name="Kuwata A."/>
            <person name="Ogata H."/>
        </authorList>
    </citation>
    <scope>NUCLEOTIDE SEQUENCE [LARGE SCALE GENOMIC DNA]</scope>
</reference>
<dbReference type="Proteomes" id="UP001165060">
    <property type="component" value="Unassembled WGS sequence"/>
</dbReference>